<reference evidence="1" key="1">
    <citation type="journal article" date="2021" name="Cell">
        <title>Tracing the genetic footprints of vertebrate landing in non-teleost ray-finned fishes.</title>
        <authorList>
            <person name="Bi X."/>
            <person name="Wang K."/>
            <person name="Yang L."/>
            <person name="Pan H."/>
            <person name="Jiang H."/>
            <person name="Wei Q."/>
            <person name="Fang M."/>
            <person name="Yu H."/>
            <person name="Zhu C."/>
            <person name="Cai Y."/>
            <person name="He Y."/>
            <person name="Gan X."/>
            <person name="Zeng H."/>
            <person name="Yu D."/>
            <person name="Zhu Y."/>
            <person name="Jiang H."/>
            <person name="Qiu Q."/>
            <person name="Yang H."/>
            <person name="Zhang Y.E."/>
            <person name="Wang W."/>
            <person name="Zhu M."/>
            <person name="He S."/>
            <person name="Zhang G."/>
        </authorList>
    </citation>
    <scope>NUCLEOTIDE SEQUENCE</scope>
    <source>
        <strain evidence="1">Pddl_001</strain>
    </source>
</reference>
<evidence type="ECO:0000313" key="1">
    <source>
        <dbReference type="EMBL" id="MBN3278096.1"/>
    </source>
</evidence>
<accession>A0ABS2XVM2</accession>
<name>A0ABS2XVM2_POLSP</name>
<keyword evidence="2" id="KW-1185">Reference proteome</keyword>
<dbReference type="PANTHER" id="PTHR45913">
    <property type="entry name" value="EPM2A-INTERACTING PROTEIN 1"/>
    <property type="match status" value="1"/>
</dbReference>
<proteinExistence type="predicted"/>
<feature type="non-terminal residue" evidence="1">
    <location>
        <position position="1"/>
    </location>
</feature>
<organism evidence="1 2">
    <name type="scientific">Polyodon spathula</name>
    <name type="common">North American paddlefish</name>
    <name type="synonym">Squalus spathula</name>
    <dbReference type="NCBI Taxonomy" id="7913"/>
    <lineage>
        <taxon>Eukaryota</taxon>
        <taxon>Metazoa</taxon>
        <taxon>Chordata</taxon>
        <taxon>Craniata</taxon>
        <taxon>Vertebrata</taxon>
        <taxon>Euteleostomi</taxon>
        <taxon>Actinopterygii</taxon>
        <taxon>Chondrostei</taxon>
        <taxon>Acipenseriformes</taxon>
        <taxon>Polyodontidae</taxon>
        <taxon>Polyodon</taxon>
    </lineage>
</organism>
<feature type="non-terminal residue" evidence="1">
    <location>
        <position position="88"/>
    </location>
</feature>
<protein>
    <submittedName>
        <fullName evidence="1">ZMYM6 protein</fullName>
    </submittedName>
</protein>
<comment type="caution">
    <text evidence="1">The sequence shown here is derived from an EMBL/GenBank/DDBJ whole genome shotgun (WGS) entry which is preliminary data.</text>
</comment>
<sequence length="88" mass="10203">IKDKPLEFFKRKHDCRPLPTRTTGEEIFVVLDNFIREGGMQWDRCIGICSDGARAMTEKLSGLVTRVQRVHTFLTLNCKGIHRFLLLQ</sequence>
<dbReference type="Proteomes" id="UP001166093">
    <property type="component" value="Unassembled WGS sequence"/>
</dbReference>
<dbReference type="PANTHER" id="PTHR45913:SF19">
    <property type="entry name" value="LOW QUALITY PROTEIN: ZINC FINGER BED DOMAIN-CONTAINING PROTEIN 5-LIKE"/>
    <property type="match status" value="1"/>
</dbReference>
<dbReference type="EMBL" id="JAAWVQ010077071">
    <property type="protein sequence ID" value="MBN3278096.1"/>
    <property type="molecule type" value="Genomic_DNA"/>
</dbReference>
<evidence type="ECO:0000313" key="2">
    <source>
        <dbReference type="Proteomes" id="UP001166093"/>
    </source>
</evidence>
<gene>
    <name evidence="1" type="primary">Zmym6_2</name>
    <name evidence="1" type="ORF">GTO93_0000746</name>
</gene>